<dbReference type="Proteomes" id="UP000006746">
    <property type="component" value="Unassembled WGS sequence"/>
</dbReference>
<evidence type="ECO:0000256" key="1">
    <source>
        <dbReference type="SAM" id="MobiDB-lite"/>
    </source>
</evidence>
<dbReference type="FunFam" id="2.70.70.10:FF:000019">
    <property type="entry name" value="M23 family peptidase"/>
    <property type="match status" value="1"/>
</dbReference>
<proteinExistence type="predicted"/>
<dbReference type="EMBL" id="AMRL01000033">
    <property type="protein sequence ID" value="EKE68865.1"/>
    <property type="molecule type" value="Genomic_DNA"/>
</dbReference>
<organism evidence="4 5">
    <name type="scientific">Oceanibaculum indicum P24</name>
    <dbReference type="NCBI Taxonomy" id="1207063"/>
    <lineage>
        <taxon>Bacteria</taxon>
        <taxon>Pseudomonadati</taxon>
        <taxon>Pseudomonadota</taxon>
        <taxon>Alphaproteobacteria</taxon>
        <taxon>Rhodospirillales</taxon>
        <taxon>Oceanibaculaceae</taxon>
        <taxon>Oceanibaculum</taxon>
    </lineage>
</organism>
<dbReference type="CDD" id="cd12797">
    <property type="entry name" value="M23_peptidase"/>
    <property type="match status" value="1"/>
</dbReference>
<dbReference type="SUPFAM" id="SSF51261">
    <property type="entry name" value="Duplicated hybrid motif"/>
    <property type="match status" value="1"/>
</dbReference>
<dbReference type="Pfam" id="PF01551">
    <property type="entry name" value="Peptidase_M23"/>
    <property type="match status" value="1"/>
</dbReference>
<dbReference type="PANTHER" id="PTHR21666:SF285">
    <property type="entry name" value="M23 FAMILY METALLOPEPTIDASE"/>
    <property type="match status" value="1"/>
</dbReference>
<accession>K2JUH5</accession>
<keyword evidence="2" id="KW-0732">Signal</keyword>
<dbReference type="Gene3D" id="2.70.70.10">
    <property type="entry name" value="Glucose Permease (Domain IIA)"/>
    <property type="match status" value="1"/>
</dbReference>
<dbReference type="eggNOG" id="COG0739">
    <property type="taxonomic scope" value="Bacteria"/>
</dbReference>
<feature type="region of interest" description="Disordered" evidence="1">
    <location>
        <begin position="269"/>
        <end position="300"/>
    </location>
</feature>
<evidence type="ECO:0000259" key="3">
    <source>
        <dbReference type="Pfam" id="PF01551"/>
    </source>
</evidence>
<feature type="compositionally biased region" description="Low complexity" evidence="1">
    <location>
        <begin position="277"/>
        <end position="300"/>
    </location>
</feature>
<keyword evidence="5" id="KW-1185">Reference proteome</keyword>
<evidence type="ECO:0000256" key="2">
    <source>
        <dbReference type="SAM" id="SignalP"/>
    </source>
</evidence>
<comment type="caution">
    <text evidence="4">The sequence shown here is derived from an EMBL/GenBank/DDBJ whole genome shotgun (WGS) entry which is preliminary data.</text>
</comment>
<dbReference type="GO" id="GO:0004222">
    <property type="term" value="F:metalloendopeptidase activity"/>
    <property type="evidence" value="ECO:0007669"/>
    <property type="project" value="TreeGrafter"/>
</dbReference>
<gene>
    <name evidence="4" type="ORF">P24_16962</name>
</gene>
<protein>
    <submittedName>
        <fullName evidence="4">Peptidase M23</fullName>
    </submittedName>
</protein>
<dbReference type="AlphaFoldDB" id="K2JUH5"/>
<evidence type="ECO:0000313" key="4">
    <source>
        <dbReference type="EMBL" id="EKE68865.1"/>
    </source>
</evidence>
<sequence length="300" mass="31968">MMRLLVAFFILCLSALPAAAQSGQLSLEGKPIQGGLMRGKTAPGATVTFDGKTMRVAEDGVFLIGFGREAPAEMTVEVRLPSGRALTRTLQVEQRSYDVQRIDGLPQTMVTPPPELLARIRSENAEIQRARDLDTAVPFFRSGFIWPALGRISGIYGSQRILNGQPRQPHYGIDIAAPKGTRVVTPADGVVALVHPDMYYTGATIVIDHGHGLTSAFLHLDETFVEVGEIVRQGQRIATVGSSGRSTGAHLDWRVNLFDIRLDPALLAGPMPKTGAEEASPASAGGAKATAPGAPAPRTQ</sequence>
<feature type="chain" id="PRO_5003859474" evidence="2">
    <location>
        <begin position="21"/>
        <end position="300"/>
    </location>
</feature>
<evidence type="ECO:0000313" key="5">
    <source>
        <dbReference type="Proteomes" id="UP000006746"/>
    </source>
</evidence>
<feature type="signal peptide" evidence="2">
    <location>
        <begin position="1"/>
        <end position="20"/>
    </location>
</feature>
<name>K2JUH5_9PROT</name>
<dbReference type="InterPro" id="IPR050570">
    <property type="entry name" value="Cell_wall_metabolism_enzyme"/>
</dbReference>
<dbReference type="PANTHER" id="PTHR21666">
    <property type="entry name" value="PEPTIDASE-RELATED"/>
    <property type="match status" value="1"/>
</dbReference>
<dbReference type="InterPro" id="IPR016047">
    <property type="entry name" value="M23ase_b-sheet_dom"/>
</dbReference>
<reference evidence="4 5" key="1">
    <citation type="journal article" date="2012" name="J. Bacteriol.">
        <title>Genome Sequence of Oceanibaculum indicum Type Strain P24.</title>
        <authorList>
            <person name="Lai Q."/>
            <person name="Shao Z."/>
        </authorList>
    </citation>
    <scope>NUCLEOTIDE SEQUENCE [LARGE SCALE GENOMIC DNA]</scope>
    <source>
        <strain evidence="4 5">P24</strain>
    </source>
</reference>
<dbReference type="InterPro" id="IPR011055">
    <property type="entry name" value="Dup_hybrid_motif"/>
</dbReference>
<feature type="domain" description="M23ase beta-sheet core" evidence="3">
    <location>
        <begin position="169"/>
        <end position="263"/>
    </location>
</feature>